<feature type="transmembrane region" description="Helical" evidence="11">
    <location>
        <begin position="171"/>
        <end position="192"/>
    </location>
</feature>
<feature type="compositionally biased region" description="Polar residues" evidence="10">
    <location>
        <begin position="1"/>
        <end position="14"/>
    </location>
</feature>
<feature type="transmembrane region" description="Helical" evidence="11">
    <location>
        <begin position="389"/>
        <end position="411"/>
    </location>
</feature>
<feature type="transmembrane region" description="Helical" evidence="11">
    <location>
        <begin position="70"/>
        <end position="90"/>
    </location>
</feature>
<dbReference type="OrthoDB" id="6339427at2759"/>
<feature type="transmembrane region" description="Helical" evidence="11">
    <location>
        <begin position="361"/>
        <end position="382"/>
    </location>
</feature>
<keyword evidence="7 11" id="KW-0472">Membrane</keyword>
<feature type="transmembrane region" description="Helical" evidence="11">
    <location>
        <begin position="145"/>
        <end position="165"/>
    </location>
</feature>
<dbReference type="PROSITE" id="PS00217">
    <property type="entry name" value="SUGAR_TRANSPORT_2"/>
    <property type="match status" value="1"/>
</dbReference>
<evidence type="ECO:0000256" key="4">
    <source>
        <dbReference type="ARBA" id="ARBA00022475"/>
    </source>
</evidence>
<dbReference type="PRINTS" id="PR00171">
    <property type="entry name" value="SUGRTRNSPORT"/>
</dbReference>
<reference evidence="13" key="1">
    <citation type="submission" date="2013-07" db="EMBL/GenBank/DDBJ databases">
        <title>The Genome Sequence of Cryptococcus dejecticola CBS10117.</title>
        <authorList>
            <consortium name="The Broad Institute Genome Sequencing Platform"/>
            <person name="Cuomo C."/>
            <person name="Litvintseva A."/>
            <person name="Chen Y."/>
            <person name="Heitman J."/>
            <person name="Sun S."/>
            <person name="Springer D."/>
            <person name="Dromer F."/>
            <person name="Young S.K."/>
            <person name="Zeng Q."/>
            <person name="Gargeya S."/>
            <person name="Fitzgerald M."/>
            <person name="Abouelleil A."/>
            <person name="Alvarado L."/>
            <person name="Berlin A.M."/>
            <person name="Chapman S.B."/>
            <person name="Dewar J."/>
            <person name="Goldberg J."/>
            <person name="Griggs A."/>
            <person name="Gujja S."/>
            <person name="Hansen M."/>
            <person name="Howarth C."/>
            <person name="Imamovic A."/>
            <person name="Larimer J."/>
            <person name="McCowan C."/>
            <person name="Murphy C."/>
            <person name="Pearson M."/>
            <person name="Priest M."/>
            <person name="Roberts A."/>
            <person name="Saif S."/>
            <person name="Shea T."/>
            <person name="Sykes S."/>
            <person name="Wortman J."/>
            <person name="Nusbaum C."/>
            <person name="Birren B."/>
        </authorList>
    </citation>
    <scope>NUCLEOTIDE SEQUENCE [LARGE SCALE GENOMIC DNA]</scope>
    <source>
        <strain evidence="13">CBS 10117</strain>
    </source>
</reference>
<feature type="compositionally biased region" description="Basic and acidic residues" evidence="10">
    <location>
        <begin position="556"/>
        <end position="567"/>
    </location>
</feature>
<feature type="transmembrane region" description="Helical" evidence="11">
    <location>
        <begin position="118"/>
        <end position="138"/>
    </location>
</feature>
<protein>
    <submittedName>
        <fullName evidence="13">MFS transporter, SP family, solute carrier family 2 (Myo-inositol transporter), member 13</fullName>
    </submittedName>
</protein>
<dbReference type="Gene3D" id="1.20.1250.20">
    <property type="entry name" value="MFS general substrate transporter like domains"/>
    <property type="match status" value="1"/>
</dbReference>
<evidence type="ECO:0000256" key="5">
    <source>
        <dbReference type="ARBA" id="ARBA00022692"/>
    </source>
</evidence>
<feature type="region of interest" description="Disordered" evidence="10">
    <location>
        <begin position="547"/>
        <end position="579"/>
    </location>
</feature>
<keyword evidence="4" id="KW-1003">Cell membrane</keyword>
<dbReference type="InterPro" id="IPR050814">
    <property type="entry name" value="Myo-inositol_Transporter"/>
</dbReference>
<keyword evidence="5 11" id="KW-0812">Transmembrane</keyword>
<feature type="transmembrane region" description="Helical" evidence="11">
    <location>
        <begin position="204"/>
        <end position="223"/>
    </location>
</feature>
<dbReference type="PANTHER" id="PTHR48020:SF12">
    <property type="entry name" value="PROTON MYO-INOSITOL COTRANSPORTER"/>
    <property type="match status" value="1"/>
</dbReference>
<organism evidence="13">
    <name type="scientific">Kwoniella dejecticola CBS 10117</name>
    <dbReference type="NCBI Taxonomy" id="1296121"/>
    <lineage>
        <taxon>Eukaryota</taxon>
        <taxon>Fungi</taxon>
        <taxon>Dikarya</taxon>
        <taxon>Basidiomycota</taxon>
        <taxon>Agaricomycotina</taxon>
        <taxon>Tremellomycetes</taxon>
        <taxon>Tremellales</taxon>
        <taxon>Cryptococcaceae</taxon>
        <taxon>Kwoniella</taxon>
    </lineage>
</organism>
<dbReference type="NCBIfam" id="TIGR00879">
    <property type="entry name" value="SP"/>
    <property type="match status" value="1"/>
</dbReference>
<comment type="catalytic activity">
    <reaction evidence="8">
        <text>myo-inositol(out) + H(+)(out) = myo-inositol(in) + H(+)(in)</text>
        <dbReference type="Rhea" id="RHEA:60364"/>
        <dbReference type="ChEBI" id="CHEBI:15378"/>
        <dbReference type="ChEBI" id="CHEBI:17268"/>
    </reaction>
</comment>
<evidence type="ECO:0000256" key="9">
    <source>
        <dbReference type="RuleBase" id="RU003346"/>
    </source>
</evidence>
<evidence type="ECO:0000256" key="8">
    <source>
        <dbReference type="ARBA" id="ARBA00049119"/>
    </source>
</evidence>
<evidence type="ECO:0000313" key="13">
    <source>
        <dbReference type="EMBL" id="OBR88187.1"/>
    </source>
</evidence>
<evidence type="ECO:0000256" key="11">
    <source>
        <dbReference type="SAM" id="Phobius"/>
    </source>
</evidence>
<feature type="transmembrane region" description="Helical" evidence="11">
    <location>
        <begin position="235"/>
        <end position="254"/>
    </location>
</feature>
<comment type="subcellular location">
    <subcellularLocation>
        <location evidence="1">Cell membrane</location>
        <topology evidence="1">Multi-pass membrane protein</topology>
    </subcellularLocation>
</comment>
<evidence type="ECO:0000256" key="1">
    <source>
        <dbReference type="ARBA" id="ARBA00004651"/>
    </source>
</evidence>
<dbReference type="Pfam" id="PF00083">
    <property type="entry name" value="Sugar_tr"/>
    <property type="match status" value="1"/>
</dbReference>
<dbReference type="EMBL" id="KI894028">
    <property type="protein sequence ID" value="OBR88187.1"/>
    <property type="molecule type" value="Genomic_DNA"/>
</dbReference>
<evidence type="ECO:0000256" key="7">
    <source>
        <dbReference type="ARBA" id="ARBA00023136"/>
    </source>
</evidence>
<dbReference type="InterPro" id="IPR020846">
    <property type="entry name" value="MFS_dom"/>
</dbReference>
<evidence type="ECO:0000256" key="6">
    <source>
        <dbReference type="ARBA" id="ARBA00022989"/>
    </source>
</evidence>
<dbReference type="InterPro" id="IPR036259">
    <property type="entry name" value="MFS_trans_sf"/>
</dbReference>
<dbReference type="PROSITE" id="PS00216">
    <property type="entry name" value="SUGAR_TRANSPORT_1"/>
    <property type="match status" value="1"/>
</dbReference>
<evidence type="ECO:0000256" key="10">
    <source>
        <dbReference type="SAM" id="MobiDB-lite"/>
    </source>
</evidence>
<comment type="similarity">
    <text evidence="2 9">Belongs to the major facilitator superfamily. Sugar transporter (TC 2.A.1.1) family.</text>
</comment>
<dbReference type="GO" id="GO:0005886">
    <property type="term" value="C:plasma membrane"/>
    <property type="evidence" value="ECO:0007669"/>
    <property type="project" value="UniProtKB-SubCell"/>
</dbReference>
<feature type="region of interest" description="Disordered" evidence="10">
    <location>
        <begin position="1"/>
        <end position="21"/>
    </location>
</feature>
<dbReference type="InterPro" id="IPR005828">
    <property type="entry name" value="MFS_sugar_transport-like"/>
</dbReference>
<gene>
    <name evidence="13" type="ORF">I303_02407</name>
</gene>
<evidence type="ECO:0000256" key="2">
    <source>
        <dbReference type="ARBA" id="ARBA00010992"/>
    </source>
</evidence>
<feature type="transmembrane region" description="Helical" evidence="11">
    <location>
        <begin position="325"/>
        <end position="349"/>
    </location>
</feature>
<keyword evidence="6 11" id="KW-1133">Transmembrane helix</keyword>
<dbReference type="InterPro" id="IPR005829">
    <property type="entry name" value="Sugar_transporter_CS"/>
</dbReference>
<dbReference type="PROSITE" id="PS50850">
    <property type="entry name" value="MFS"/>
    <property type="match status" value="1"/>
</dbReference>
<evidence type="ECO:0000256" key="3">
    <source>
        <dbReference type="ARBA" id="ARBA00022448"/>
    </source>
</evidence>
<dbReference type="PANTHER" id="PTHR48020">
    <property type="entry name" value="PROTON MYO-INOSITOL COTRANSPORTER"/>
    <property type="match status" value="1"/>
</dbReference>
<dbReference type="VEuPathDB" id="FungiDB:I303_02407"/>
<feature type="transmembrane region" description="Helical" evidence="11">
    <location>
        <begin position="466"/>
        <end position="488"/>
    </location>
</feature>
<feature type="domain" description="Major facilitator superfamily (MFS) profile" evidence="12">
    <location>
        <begin position="77"/>
        <end position="522"/>
    </location>
</feature>
<dbReference type="InterPro" id="IPR003663">
    <property type="entry name" value="Sugar/inositol_transpt"/>
</dbReference>
<dbReference type="SUPFAM" id="SSF103473">
    <property type="entry name" value="MFS general substrate transporter"/>
    <property type="match status" value="1"/>
</dbReference>
<dbReference type="GO" id="GO:0005365">
    <property type="term" value="F:myo-inositol transmembrane transporter activity"/>
    <property type="evidence" value="ECO:0007669"/>
    <property type="project" value="UniProtKB-ARBA"/>
</dbReference>
<dbReference type="FunFam" id="1.20.1250.20:FF:000073">
    <property type="entry name" value="MFS myo-inositol transporter, putative"/>
    <property type="match status" value="1"/>
</dbReference>
<dbReference type="GO" id="GO:1904679">
    <property type="term" value="P:myo-inositol import across plasma membrane"/>
    <property type="evidence" value="ECO:0007669"/>
    <property type="project" value="UniProtKB-ARBA"/>
</dbReference>
<keyword evidence="3 9" id="KW-0813">Transport</keyword>
<dbReference type="AlphaFoldDB" id="A0A1A6ADP0"/>
<accession>A0A1A6ADP0</accession>
<name>A0A1A6ADP0_9TREE</name>
<feature type="transmembrane region" description="Helical" evidence="11">
    <location>
        <begin position="431"/>
        <end position="454"/>
    </location>
</feature>
<evidence type="ECO:0000259" key="12">
    <source>
        <dbReference type="PROSITE" id="PS50850"/>
    </source>
</evidence>
<sequence>MPSRFNQTAATANDPNPHWRKGPEVEHVEWRNKNTQPDLAVGQLLKKKQSVLIIPGQDESLVQAEDEDKVTPYLIFLILVAALGGFLFGYDTGVVGSALPLVGTDLGGKELSSSEQEIVTAGTTIGAIFGAAILGPLADRLGRKWSLFIADMFFTAGAVLIASSYSLAQIIVGRLVLGVGVGAAALIAPLYITELAPTAVRGRCIGINAFFIPFGQVVSSAVGSGVQTTRHGWRILFALGVVPSIIQLSLMHFLPESPRVLILRGQEEEAAKVFAQIYKKATPEILDLKLSVARSYVAATTSMQRELTLWERSKRLWTHKPYRRAIISVSGLQVFSQLTGFNTLLYYSGTLFGLLGFSNPAAAGLIPSGINAVMVFIGMSIVDKVGRRRLVLIFAPVMMAGLVWASVAAWYMTEDTDHRLLTGYDYDHTIAGLLIGGIVLFVIGYGMSYSYLGWYQSEFLALEIRASGSGISTVSVWIANLVVSVSYLSELENITPTGTFCLYLGFSVIGYIFVYFCYPESKGISVDEISKLFTNDFGVRKSEEMRAGQLARSKRVHEQGAGKRSESTSKQGEVITTEV</sequence>
<proteinExistence type="inferred from homology"/>
<feature type="transmembrane region" description="Helical" evidence="11">
    <location>
        <begin position="494"/>
        <end position="518"/>
    </location>
</feature>